<comment type="caution">
    <text evidence="1">The sequence shown here is derived from an EMBL/GenBank/DDBJ whole genome shotgun (WGS) entry which is preliminary data.</text>
</comment>
<evidence type="ECO:0000313" key="1">
    <source>
        <dbReference type="EMBL" id="KII72119.1"/>
    </source>
</evidence>
<organism evidence="1 2">
    <name type="scientific">Thelohanellus kitauei</name>
    <name type="common">Myxosporean</name>
    <dbReference type="NCBI Taxonomy" id="669202"/>
    <lineage>
        <taxon>Eukaryota</taxon>
        <taxon>Metazoa</taxon>
        <taxon>Cnidaria</taxon>
        <taxon>Myxozoa</taxon>
        <taxon>Myxosporea</taxon>
        <taxon>Bivalvulida</taxon>
        <taxon>Platysporina</taxon>
        <taxon>Myxobolidae</taxon>
        <taxon>Thelohanellus</taxon>
    </lineage>
</organism>
<gene>
    <name evidence="1" type="ORF">RF11_12278</name>
</gene>
<evidence type="ECO:0000313" key="2">
    <source>
        <dbReference type="Proteomes" id="UP000031668"/>
    </source>
</evidence>
<name>A0A0C2J2R8_THEKT</name>
<dbReference type="InterPro" id="IPR036397">
    <property type="entry name" value="RNaseH_sf"/>
</dbReference>
<accession>A0A0C2J2R8</accession>
<dbReference type="Proteomes" id="UP000031668">
    <property type="component" value="Unassembled WGS sequence"/>
</dbReference>
<dbReference type="EMBL" id="JWZT01001386">
    <property type="protein sequence ID" value="KII72119.1"/>
    <property type="molecule type" value="Genomic_DNA"/>
</dbReference>
<dbReference type="AlphaFoldDB" id="A0A0C2J2R8"/>
<dbReference type="Gene3D" id="3.30.420.10">
    <property type="entry name" value="Ribonuclease H-like superfamily/Ribonuclease H"/>
    <property type="match status" value="1"/>
</dbReference>
<keyword evidence="2" id="KW-1185">Reference proteome</keyword>
<evidence type="ECO:0008006" key="3">
    <source>
        <dbReference type="Google" id="ProtNLM"/>
    </source>
</evidence>
<dbReference type="GO" id="GO:0003676">
    <property type="term" value="F:nucleic acid binding"/>
    <property type="evidence" value="ECO:0007669"/>
    <property type="project" value="InterPro"/>
</dbReference>
<sequence length="114" mass="13354">MTPKLNEPANRSQKISELVAISISGVVYFFIDVGAINEKSFEYLPPYSPQLIPIEEYFRKSKNSIRRRRTETSTRQQLKDIALKILKTDRGCNMSEYFRHMKTSTEIGFRLDQF</sequence>
<protein>
    <recommendedName>
        <fullName evidence="3">Tc1-like transposase DDE domain-containing protein</fullName>
    </recommendedName>
</protein>
<proteinExistence type="predicted"/>
<reference evidence="1 2" key="1">
    <citation type="journal article" date="2014" name="Genome Biol. Evol.">
        <title>The genome of the myxosporean Thelohanellus kitauei shows adaptations to nutrient acquisition within its fish host.</title>
        <authorList>
            <person name="Yang Y."/>
            <person name="Xiong J."/>
            <person name="Zhou Z."/>
            <person name="Huo F."/>
            <person name="Miao W."/>
            <person name="Ran C."/>
            <person name="Liu Y."/>
            <person name="Zhang J."/>
            <person name="Feng J."/>
            <person name="Wang M."/>
            <person name="Wang M."/>
            <person name="Wang L."/>
            <person name="Yao B."/>
        </authorList>
    </citation>
    <scope>NUCLEOTIDE SEQUENCE [LARGE SCALE GENOMIC DNA]</scope>
    <source>
        <strain evidence="1">Wuqing</strain>
    </source>
</reference>